<reference evidence="3" key="1">
    <citation type="journal article" date="2019" name="bioRxiv">
        <title>Genomics, evolutionary history and diagnostics of the Alternaria alternata species group including apple and Asian pear pathotypes.</title>
        <authorList>
            <person name="Armitage A.D."/>
            <person name="Cockerton H.M."/>
            <person name="Sreenivasaprasad S."/>
            <person name="Woodhall J.W."/>
            <person name="Lane C.R."/>
            <person name="Harrison R.J."/>
            <person name="Clarkson J.P."/>
        </authorList>
    </citation>
    <scope>NUCLEOTIDE SEQUENCE [LARGE SCALE GENOMIC DNA]</scope>
    <source>
        <strain evidence="3">RGR 97.0016</strain>
    </source>
</reference>
<evidence type="ECO:0000256" key="1">
    <source>
        <dbReference type="SAM" id="MobiDB-lite"/>
    </source>
</evidence>
<gene>
    <name evidence="2" type="ORF">AA0113_g12760</name>
</gene>
<protein>
    <submittedName>
        <fullName evidence="2">Uncharacterized protein</fullName>
    </submittedName>
</protein>
<proteinExistence type="predicted"/>
<dbReference type="EMBL" id="PEJP01000135">
    <property type="protein sequence ID" value="RYO22804.1"/>
    <property type="molecule type" value="Genomic_DNA"/>
</dbReference>
<sequence length="504" mass="56729">MPVRRTTRSRRGSHVAPSGLQQPYGRSPDPPTQAATASPRPSMDPVSFPLDRSPFLGASTASQIPDAQAAGDPSSSRSEPLVLHSPCPAAVYQEPIAGDLGMGTCSVGRVRPLSGKLELLSLDEWNENETYDEEPPTCLHYSIEWKVTLNNKLLSRDTEPDLVLAPRFYWSLFLREKLEKLLQKKLPPSKRVACEDTNVVVSVTERSKRDLTKRFDELDVDWFLVERQLSQWSESFRAGKKLRVDVSFNYVEIGQPAPTTSARGGKRGYPSATQHMLAERDSQVDAEEGTSSLPSVWQDVYNLMRCPGPPCSLGPHCWRDPHGKKHYKLRTHQLKALIRHVAQGGQLRSHDDVPEDIRQQLYAEEQQQLERHQRTNHSAPAGHAPIHITNVLPGPSHPTSGLTEVQAKPRLDVPGFLDAAVEEYSDWQQSRVRREDQKVDIRNMCDMALEHGLDLQQLHDDQDPDFFISRGIKIGVARRFIRDIEYWVQQQVAATSQISDLSSL</sequence>
<feature type="region of interest" description="Disordered" evidence="1">
    <location>
        <begin position="1"/>
        <end position="58"/>
    </location>
</feature>
<dbReference type="OrthoDB" id="4232626at2759"/>
<dbReference type="Proteomes" id="UP000293823">
    <property type="component" value="Unassembled WGS sequence"/>
</dbReference>
<dbReference type="AlphaFoldDB" id="A0A4Q4PW57"/>
<name>A0A4Q4PW57_9PLEO</name>
<evidence type="ECO:0000313" key="3">
    <source>
        <dbReference type="Proteomes" id="UP000293823"/>
    </source>
</evidence>
<evidence type="ECO:0000313" key="2">
    <source>
        <dbReference type="EMBL" id="RYO22804.1"/>
    </source>
</evidence>
<keyword evidence="3" id="KW-1185">Reference proteome</keyword>
<feature type="compositionally biased region" description="Basic residues" evidence="1">
    <location>
        <begin position="1"/>
        <end position="13"/>
    </location>
</feature>
<accession>A0A4Q4PW57</accession>
<comment type="caution">
    <text evidence="2">The sequence shown here is derived from an EMBL/GenBank/DDBJ whole genome shotgun (WGS) entry which is preliminary data.</text>
</comment>
<organism evidence="2 3">
    <name type="scientific">Alternaria arborescens</name>
    <dbReference type="NCBI Taxonomy" id="156630"/>
    <lineage>
        <taxon>Eukaryota</taxon>
        <taxon>Fungi</taxon>
        <taxon>Dikarya</taxon>
        <taxon>Ascomycota</taxon>
        <taxon>Pezizomycotina</taxon>
        <taxon>Dothideomycetes</taxon>
        <taxon>Pleosporomycetidae</taxon>
        <taxon>Pleosporales</taxon>
        <taxon>Pleosporineae</taxon>
        <taxon>Pleosporaceae</taxon>
        <taxon>Alternaria</taxon>
        <taxon>Alternaria sect. Alternaria</taxon>
    </lineage>
</organism>